<keyword evidence="1" id="KW-1015">Disulfide bond</keyword>
<keyword evidence="3" id="KW-0645">Protease</keyword>
<dbReference type="GeneID" id="113516861"/>
<evidence type="ECO:0000256" key="2">
    <source>
        <dbReference type="ARBA" id="ARBA00024195"/>
    </source>
</evidence>
<evidence type="ECO:0000256" key="1">
    <source>
        <dbReference type="ARBA" id="ARBA00023157"/>
    </source>
</evidence>
<dbReference type="PROSITE" id="PS50240">
    <property type="entry name" value="TRYPSIN_DOM"/>
    <property type="match status" value="1"/>
</dbReference>
<keyword evidence="3" id="KW-0378">Hydrolase</keyword>
<proteinExistence type="inferred from homology"/>
<name>A0ABM3N4T1_GALME</name>
<dbReference type="InterPro" id="IPR051487">
    <property type="entry name" value="Ser/Thr_Proteases_Immune/Dev"/>
</dbReference>
<gene>
    <name evidence="6" type="primary">LOC113516861</name>
</gene>
<reference evidence="6" key="1">
    <citation type="submission" date="2025-08" db="UniProtKB">
        <authorList>
            <consortium name="RefSeq"/>
        </authorList>
    </citation>
    <scope>IDENTIFICATION</scope>
    <source>
        <tissue evidence="6">Whole larvae</tissue>
    </source>
</reference>
<evidence type="ECO:0000256" key="3">
    <source>
        <dbReference type="RuleBase" id="RU363034"/>
    </source>
</evidence>
<dbReference type="RefSeq" id="XP_052758597.1">
    <property type="nucleotide sequence ID" value="XM_052902637.1"/>
</dbReference>
<dbReference type="PANTHER" id="PTHR24256">
    <property type="entry name" value="TRYPTASE-RELATED"/>
    <property type="match status" value="1"/>
</dbReference>
<keyword evidence="5" id="KW-1185">Reference proteome</keyword>
<comment type="similarity">
    <text evidence="2">Belongs to the peptidase S1 family. CLIP subfamily.</text>
</comment>
<dbReference type="InterPro" id="IPR033116">
    <property type="entry name" value="TRYPSIN_SER"/>
</dbReference>
<dbReference type="PROSITE" id="PS00134">
    <property type="entry name" value="TRYPSIN_HIS"/>
    <property type="match status" value="1"/>
</dbReference>
<keyword evidence="3" id="KW-0720">Serine protease</keyword>
<dbReference type="InterPro" id="IPR018114">
    <property type="entry name" value="TRYPSIN_HIS"/>
</dbReference>
<dbReference type="InterPro" id="IPR009003">
    <property type="entry name" value="Peptidase_S1_PA"/>
</dbReference>
<dbReference type="SMART" id="SM00020">
    <property type="entry name" value="Tryp_SPc"/>
    <property type="match status" value="1"/>
</dbReference>
<evidence type="ECO:0000259" key="4">
    <source>
        <dbReference type="PROSITE" id="PS50240"/>
    </source>
</evidence>
<organism evidence="5 6">
    <name type="scientific">Galleria mellonella</name>
    <name type="common">Greater wax moth</name>
    <dbReference type="NCBI Taxonomy" id="7137"/>
    <lineage>
        <taxon>Eukaryota</taxon>
        <taxon>Metazoa</taxon>
        <taxon>Ecdysozoa</taxon>
        <taxon>Arthropoda</taxon>
        <taxon>Hexapoda</taxon>
        <taxon>Insecta</taxon>
        <taxon>Pterygota</taxon>
        <taxon>Neoptera</taxon>
        <taxon>Endopterygota</taxon>
        <taxon>Lepidoptera</taxon>
        <taxon>Glossata</taxon>
        <taxon>Ditrysia</taxon>
        <taxon>Pyraloidea</taxon>
        <taxon>Pyralidae</taxon>
        <taxon>Galleriinae</taxon>
        <taxon>Galleria</taxon>
    </lineage>
</organism>
<dbReference type="InterPro" id="IPR043504">
    <property type="entry name" value="Peptidase_S1_PA_chymotrypsin"/>
</dbReference>
<dbReference type="PRINTS" id="PR00722">
    <property type="entry name" value="CHYMOTRYPSIN"/>
</dbReference>
<dbReference type="SUPFAM" id="SSF50494">
    <property type="entry name" value="Trypsin-like serine proteases"/>
    <property type="match status" value="1"/>
</dbReference>
<dbReference type="CDD" id="cd00190">
    <property type="entry name" value="Tryp_SPc"/>
    <property type="match status" value="1"/>
</dbReference>
<evidence type="ECO:0000313" key="5">
    <source>
        <dbReference type="Proteomes" id="UP001652740"/>
    </source>
</evidence>
<feature type="domain" description="Peptidase S1" evidence="4">
    <location>
        <begin position="24"/>
        <end position="244"/>
    </location>
</feature>
<dbReference type="InterPro" id="IPR001314">
    <property type="entry name" value="Peptidase_S1A"/>
</dbReference>
<evidence type="ECO:0000313" key="6">
    <source>
        <dbReference type="RefSeq" id="XP_052758597.1"/>
    </source>
</evidence>
<sequence length="254" mass="28565">MKYFILIHIIFITKHVNSKMEGFVMGGDFTKIHQYPHSIYLNIACKASFICGGSIINQDLILTAGHCLEECKGQVDEFLQVKYGHEHLHSMKSTSISNFIIHEKYDELSLHNDICLVTTMRPIAMGKFVKRIAIMRSPNLDKWAYTAGWGVMNLKKDVSTVLKHTAQKLQPANVCRLLGTIPPGTFCAGPIKGQGAPDQGDSGSALIISNYIQIGIVSYKIKRYSLVVYTNVSYHYNWIVRNAARLICRSRNRG</sequence>
<accession>A0ABM3N4T1</accession>
<dbReference type="PROSITE" id="PS00135">
    <property type="entry name" value="TRYPSIN_SER"/>
    <property type="match status" value="1"/>
</dbReference>
<dbReference type="Proteomes" id="UP001652740">
    <property type="component" value="Unplaced"/>
</dbReference>
<dbReference type="Pfam" id="PF00089">
    <property type="entry name" value="Trypsin"/>
    <property type="match status" value="1"/>
</dbReference>
<dbReference type="InterPro" id="IPR001254">
    <property type="entry name" value="Trypsin_dom"/>
</dbReference>
<protein>
    <submittedName>
        <fullName evidence="6">Serine protease 52-like isoform X2</fullName>
    </submittedName>
</protein>
<dbReference type="Gene3D" id="2.40.10.10">
    <property type="entry name" value="Trypsin-like serine proteases"/>
    <property type="match status" value="1"/>
</dbReference>